<dbReference type="PANTHER" id="PTHR43194:SF2">
    <property type="entry name" value="PEROXISOMAL MEMBRANE PROTEIN LPX1"/>
    <property type="match status" value="1"/>
</dbReference>
<dbReference type="eggNOG" id="COG2021">
    <property type="taxonomic scope" value="Bacteria"/>
</dbReference>
<dbReference type="RefSeq" id="WP_345702270.1">
    <property type="nucleotide sequence ID" value="NZ_JMPI01000023.1"/>
</dbReference>
<gene>
    <name evidence="2" type="ORF">GBAG_1628</name>
</gene>
<evidence type="ECO:0000313" key="2">
    <source>
        <dbReference type="EMBL" id="KFC82442.1"/>
    </source>
</evidence>
<dbReference type="AlphaFoldDB" id="A0A085GFE7"/>
<sequence length="243" mass="26331">MNTMPLLENHHAPLILLGGTLCNGRLWQPLSEQLNVTSFSCITLTAGKSAHELATQLLEVLPPRFCLAGFSLGAMVALQMVALAPHRIAGLALLSVNPLRDLPANAAGRRAAVKEAARLGVAPWLTKTLWPKYVAPHRLDNASLHQTIVQMAEECGIAVFADQTEVAISRDDHRAALATFPSPILIINGAYDVICTHSHHQSVAAVAAHARWITLPESGHFLPLEEPKLVAIAMRNWIQETQP</sequence>
<dbReference type="InterPro" id="IPR029058">
    <property type="entry name" value="AB_hydrolase_fold"/>
</dbReference>
<evidence type="ECO:0000259" key="1">
    <source>
        <dbReference type="Pfam" id="PF12697"/>
    </source>
</evidence>
<keyword evidence="2" id="KW-0378">Hydrolase</keyword>
<comment type="caution">
    <text evidence="2">The sequence shown here is derived from an EMBL/GenBank/DDBJ whole genome shotgun (WGS) entry which is preliminary data.</text>
</comment>
<dbReference type="InterPro" id="IPR000073">
    <property type="entry name" value="AB_hydrolase_1"/>
</dbReference>
<dbReference type="InterPro" id="IPR050228">
    <property type="entry name" value="Carboxylesterase_BioH"/>
</dbReference>
<reference evidence="2 3" key="1">
    <citation type="submission" date="2014-05" db="EMBL/GenBank/DDBJ databases">
        <title>ATOL: Assembling a taxonomically balanced genome-scale reconstruction of the evolutionary history of the Enterobacteriaceae.</title>
        <authorList>
            <person name="Plunkett G.III."/>
            <person name="Neeno-Eckwall E.C."/>
            <person name="Glasner J.D."/>
            <person name="Perna N.T."/>
        </authorList>
    </citation>
    <scope>NUCLEOTIDE SEQUENCE [LARGE SCALE GENOMIC DNA]</scope>
    <source>
        <strain evidence="2 3">ATCC 33320</strain>
    </source>
</reference>
<protein>
    <submittedName>
        <fullName evidence="2">Hydrolase</fullName>
    </submittedName>
</protein>
<dbReference type="EMBL" id="JMPI01000023">
    <property type="protein sequence ID" value="KFC82442.1"/>
    <property type="molecule type" value="Genomic_DNA"/>
</dbReference>
<dbReference type="Proteomes" id="UP000028653">
    <property type="component" value="Unassembled WGS sequence"/>
</dbReference>
<dbReference type="Pfam" id="PF12697">
    <property type="entry name" value="Abhydrolase_6"/>
    <property type="match status" value="1"/>
</dbReference>
<accession>A0A085GFE7</accession>
<dbReference type="PANTHER" id="PTHR43194">
    <property type="entry name" value="HYDROLASE ALPHA/BETA FOLD FAMILY"/>
    <property type="match status" value="1"/>
</dbReference>
<organism evidence="2 3">
    <name type="scientific">Buttiauxella agrestis ATCC 33320</name>
    <dbReference type="NCBI Taxonomy" id="1006004"/>
    <lineage>
        <taxon>Bacteria</taxon>
        <taxon>Pseudomonadati</taxon>
        <taxon>Pseudomonadota</taxon>
        <taxon>Gammaproteobacteria</taxon>
        <taxon>Enterobacterales</taxon>
        <taxon>Enterobacteriaceae</taxon>
        <taxon>Buttiauxella</taxon>
    </lineage>
</organism>
<feature type="domain" description="AB hydrolase-1" evidence="1">
    <location>
        <begin position="50"/>
        <end position="231"/>
    </location>
</feature>
<proteinExistence type="predicted"/>
<dbReference type="SUPFAM" id="SSF53474">
    <property type="entry name" value="alpha/beta-Hydrolases"/>
    <property type="match status" value="1"/>
</dbReference>
<dbReference type="Gene3D" id="3.40.50.1820">
    <property type="entry name" value="alpha/beta hydrolase"/>
    <property type="match status" value="1"/>
</dbReference>
<dbReference type="STRING" id="1006004.GBAG_1628"/>
<name>A0A085GFE7_9ENTR</name>
<keyword evidence="3" id="KW-1185">Reference proteome</keyword>
<dbReference type="GO" id="GO:0016787">
    <property type="term" value="F:hydrolase activity"/>
    <property type="evidence" value="ECO:0007669"/>
    <property type="project" value="UniProtKB-KW"/>
</dbReference>
<evidence type="ECO:0000313" key="3">
    <source>
        <dbReference type="Proteomes" id="UP000028653"/>
    </source>
</evidence>